<dbReference type="PRINTS" id="PR01490">
    <property type="entry name" value="RTXTOXIND"/>
</dbReference>
<dbReference type="Proteomes" id="UP000276437">
    <property type="component" value="Chromosome"/>
</dbReference>
<feature type="coiled-coil region" evidence="9">
    <location>
        <begin position="181"/>
        <end position="222"/>
    </location>
</feature>
<dbReference type="SUPFAM" id="SSF56954">
    <property type="entry name" value="Outer membrane efflux proteins (OEP)"/>
    <property type="match status" value="1"/>
</dbReference>
<evidence type="ECO:0000259" key="11">
    <source>
        <dbReference type="Pfam" id="PF26002"/>
    </source>
</evidence>
<evidence type="ECO:0000256" key="8">
    <source>
        <dbReference type="ARBA" id="ARBA00023136"/>
    </source>
</evidence>
<keyword evidence="5" id="KW-0997">Cell inner membrane</keyword>
<protein>
    <submittedName>
        <fullName evidence="12">Hemolysin secretion protein D, plasmid</fullName>
    </submittedName>
</protein>
<dbReference type="InterPro" id="IPR010129">
    <property type="entry name" value="T1SS_HlyD"/>
</dbReference>
<evidence type="ECO:0000256" key="7">
    <source>
        <dbReference type="ARBA" id="ARBA00022989"/>
    </source>
</evidence>
<dbReference type="GO" id="GO:0015031">
    <property type="term" value="P:protein transport"/>
    <property type="evidence" value="ECO:0007669"/>
    <property type="project" value="InterPro"/>
</dbReference>
<dbReference type="InterPro" id="IPR058781">
    <property type="entry name" value="HH_AprE-like"/>
</dbReference>
<name>A0A348AIA5_9FIRM</name>
<dbReference type="Gene3D" id="2.40.30.170">
    <property type="match status" value="1"/>
</dbReference>
<dbReference type="EMBL" id="AP018449">
    <property type="protein sequence ID" value="BBB90803.1"/>
    <property type="molecule type" value="Genomic_DNA"/>
</dbReference>
<dbReference type="KEGG" id="mana:MAMMFC1_01464"/>
<evidence type="ECO:0000313" key="12">
    <source>
        <dbReference type="EMBL" id="BBB90803.1"/>
    </source>
</evidence>
<evidence type="ECO:0000256" key="6">
    <source>
        <dbReference type="ARBA" id="ARBA00022692"/>
    </source>
</evidence>
<dbReference type="OrthoDB" id="9810980at2"/>
<dbReference type="InterPro" id="IPR050739">
    <property type="entry name" value="MFP"/>
</dbReference>
<keyword evidence="9" id="KW-0175">Coiled coil</keyword>
<evidence type="ECO:0000313" key="13">
    <source>
        <dbReference type="Proteomes" id="UP000276437"/>
    </source>
</evidence>
<evidence type="ECO:0000256" key="9">
    <source>
        <dbReference type="SAM" id="Coils"/>
    </source>
</evidence>
<dbReference type="AlphaFoldDB" id="A0A348AIA5"/>
<feature type="domain" description="AprE-like beta-barrel" evidence="11">
    <location>
        <begin position="353"/>
        <end position="442"/>
    </location>
</feature>
<dbReference type="Gene3D" id="2.40.50.100">
    <property type="match status" value="1"/>
</dbReference>
<dbReference type="PANTHER" id="PTHR30386">
    <property type="entry name" value="MEMBRANE FUSION SUBUNIT OF EMRAB-TOLC MULTIDRUG EFFLUX PUMP"/>
    <property type="match status" value="1"/>
</dbReference>
<dbReference type="RefSeq" id="WP_126307743.1">
    <property type="nucleotide sequence ID" value="NZ_AP018449.1"/>
</dbReference>
<keyword evidence="4" id="KW-1003">Cell membrane</keyword>
<evidence type="ECO:0000256" key="4">
    <source>
        <dbReference type="ARBA" id="ARBA00022475"/>
    </source>
</evidence>
<dbReference type="PANTHER" id="PTHR30386:SF27">
    <property type="entry name" value="MEMBRANE FUSION PROTEIN (MFP) FAMILY PROTEIN"/>
    <property type="match status" value="1"/>
</dbReference>
<accession>A0A348AIA5</accession>
<feature type="domain" description="AprE-like long alpha-helical hairpin" evidence="10">
    <location>
        <begin position="128"/>
        <end position="309"/>
    </location>
</feature>
<dbReference type="NCBIfam" id="TIGR01843">
    <property type="entry name" value="type_I_hlyD"/>
    <property type="match status" value="1"/>
</dbReference>
<evidence type="ECO:0000256" key="5">
    <source>
        <dbReference type="ARBA" id="ARBA00022519"/>
    </source>
</evidence>
<gene>
    <name evidence="12" type="primary">hlyD_1</name>
    <name evidence="12" type="ORF">MAMMFC1_01464</name>
</gene>
<dbReference type="Pfam" id="PF26002">
    <property type="entry name" value="Beta-barrel_AprE"/>
    <property type="match status" value="1"/>
</dbReference>
<comment type="similarity">
    <text evidence="2">Belongs to the membrane fusion protein (MFP) (TC 8.A.1) family.</text>
</comment>
<comment type="subcellular location">
    <subcellularLocation>
        <location evidence="1">Cell inner membrane</location>
        <topology evidence="1">Single-pass membrane protein</topology>
    </subcellularLocation>
</comment>
<dbReference type="InterPro" id="IPR058982">
    <property type="entry name" value="Beta-barrel_AprE"/>
</dbReference>
<sequence>MRLITFDWFKRLRKSIKSTQEKVAASEKLSKDELEFLPAALEVVQTPPSPVGRLTAWLLIALFSIAVVWSCVGHVDEVAIAQGKVIPSGYTKTIQAFDTGVVKAIHVKDGSKVQPGDVLIEMDTTFTTADFTRLLKEQAYYQLEIKRLIAEQTGQPFVPDPDSAFNPQDLLFQLQYYRSRMAEYQAKAATAQQAVNQAQAAIETAQAAKQKLTLQLEIAIDKESKMEKLTEVGAVGQFQYLDYKEKRNNIQQDLVSQTSDIAKANYALLQSIESLNNIVSERENDIMSKLVESRHQLQAVEEELRKAEEKDRRSTVTSPIAGTVQQLAVHTVGGVVTPAQALMLVVPEDAQMEIEAWVANKDIGFVYGGQNAEIKVETFNFQKYGTLDATLVEISSDAVDDKDKGLVYRALFRTNLNYFSLANDRTVYLSPGMAVIAEIKTRKKRIIEYFMDPFIKYRSEGLRER</sequence>
<keyword evidence="6" id="KW-0812">Transmembrane</keyword>
<keyword evidence="13" id="KW-1185">Reference proteome</keyword>
<evidence type="ECO:0000256" key="2">
    <source>
        <dbReference type="ARBA" id="ARBA00009477"/>
    </source>
</evidence>
<dbReference type="GO" id="GO:0005886">
    <property type="term" value="C:plasma membrane"/>
    <property type="evidence" value="ECO:0007669"/>
    <property type="project" value="UniProtKB-SubCell"/>
</dbReference>
<dbReference type="Pfam" id="PF25994">
    <property type="entry name" value="HH_AprE"/>
    <property type="match status" value="1"/>
</dbReference>
<proteinExistence type="inferred from homology"/>
<evidence type="ECO:0000256" key="1">
    <source>
        <dbReference type="ARBA" id="ARBA00004377"/>
    </source>
</evidence>
<reference evidence="12 13" key="1">
    <citation type="journal article" date="2018" name="Int. J. Syst. Evol. Microbiol.">
        <title>Methylomusa anaerophila gen. nov., sp. nov., an anaerobic methanol-utilizing bacterium isolated from a microbial fuel cell.</title>
        <authorList>
            <person name="Amano N."/>
            <person name="Yamamuro A."/>
            <person name="Miyahara M."/>
            <person name="Kouzuma A."/>
            <person name="Abe T."/>
            <person name="Watanabe K."/>
        </authorList>
    </citation>
    <scope>NUCLEOTIDE SEQUENCE [LARGE SCALE GENOMIC DNA]</scope>
    <source>
        <strain evidence="12 13">MMFC1</strain>
    </source>
</reference>
<evidence type="ECO:0000256" key="3">
    <source>
        <dbReference type="ARBA" id="ARBA00022448"/>
    </source>
</evidence>
<keyword evidence="3" id="KW-0813">Transport</keyword>
<organism evidence="12 13">
    <name type="scientific">Methylomusa anaerophila</name>
    <dbReference type="NCBI Taxonomy" id="1930071"/>
    <lineage>
        <taxon>Bacteria</taxon>
        <taxon>Bacillati</taxon>
        <taxon>Bacillota</taxon>
        <taxon>Negativicutes</taxon>
        <taxon>Selenomonadales</taxon>
        <taxon>Sporomusaceae</taxon>
        <taxon>Methylomusa</taxon>
    </lineage>
</organism>
<feature type="coiled-coil region" evidence="9">
    <location>
        <begin position="290"/>
        <end position="317"/>
    </location>
</feature>
<evidence type="ECO:0000259" key="10">
    <source>
        <dbReference type="Pfam" id="PF25994"/>
    </source>
</evidence>
<keyword evidence="7" id="KW-1133">Transmembrane helix</keyword>
<keyword evidence="8" id="KW-0472">Membrane</keyword>